<dbReference type="InterPro" id="IPR036250">
    <property type="entry name" value="AcylCo_DH-like_C"/>
</dbReference>
<evidence type="ECO:0000256" key="5">
    <source>
        <dbReference type="ARBA" id="ARBA00023002"/>
    </source>
</evidence>
<dbReference type="Proteomes" id="UP000275012">
    <property type="component" value="Unassembled WGS sequence"/>
</dbReference>
<comment type="caution">
    <text evidence="15">The sequence shown here is derived from an EMBL/GenBank/DDBJ whole genome shotgun (WGS) entry which is preliminary data.</text>
</comment>
<evidence type="ECO:0000256" key="4">
    <source>
        <dbReference type="ARBA" id="ARBA00022827"/>
    </source>
</evidence>
<evidence type="ECO:0000259" key="12">
    <source>
        <dbReference type="Pfam" id="PF02770"/>
    </source>
</evidence>
<comment type="similarity">
    <text evidence="2 10">Belongs to the acyl-CoA dehydrogenase family.</text>
</comment>
<evidence type="ECO:0000313" key="15">
    <source>
        <dbReference type="EMBL" id="RMH93540.1"/>
    </source>
</evidence>
<dbReference type="GO" id="GO:0016627">
    <property type="term" value="F:oxidoreductase activity, acting on the CH-CH group of donors"/>
    <property type="evidence" value="ECO:0007669"/>
    <property type="project" value="InterPro"/>
</dbReference>
<feature type="domain" description="Acetyl-CoA dehydrogenase-like C-terminal" evidence="14">
    <location>
        <begin position="467"/>
        <end position="589"/>
    </location>
</feature>
<dbReference type="Gene3D" id="1.10.540.10">
    <property type="entry name" value="Acyl-CoA dehydrogenase/oxidase, N-terminal domain"/>
    <property type="match status" value="1"/>
</dbReference>
<reference evidence="15 16" key="1">
    <citation type="submission" date="2018-10" db="EMBL/GenBank/DDBJ databases">
        <title>Proposal of Lysobacter pythonis sp. nov. isolated from royal pythons (Python regius).</title>
        <authorList>
            <person name="Hans-Juergen B."/>
            <person name="Huptas C."/>
            <person name="Sandra B."/>
            <person name="Igor L."/>
            <person name="Joachim S."/>
            <person name="Siegfried S."/>
            <person name="Mareike W."/>
            <person name="Peter K."/>
        </authorList>
    </citation>
    <scope>NUCLEOTIDE SEQUENCE [LARGE SCALE GENOMIC DNA]</scope>
    <source>
        <strain evidence="15 16">4284/11</strain>
    </source>
</reference>
<evidence type="ECO:0000259" key="14">
    <source>
        <dbReference type="Pfam" id="PF12806"/>
    </source>
</evidence>
<comment type="catalytic activity">
    <reaction evidence="6">
        <text>3-(methylsulfanyl)propanoyl-CoA + oxidized [electron-transfer flavoprotein] + H(+) = 3-(methylsulfanyl)acryloyl-CoA + reduced [electron-transfer flavoprotein]</text>
        <dbReference type="Rhea" id="RHEA:52612"/>
        <dbReference type="Rhea" id="RHEA-COMP:10685"/>
        <dbReference type="Rhea" id="RHEA-COMP:10686"/>
        <dbReference type="ChEBI" id="CHEBI:15378"/>
        <dbReference type="ChEBI" id="CHEBI:57692"/>
        <dbReference type="ChEBI" id="CHEBI:58307"/>
        <dbReference type="ChEBI" id="CHEBI:82815"/>
        <dbReference type="ChEBI" id="CHEBI:84994"/>
        <dbReference type="EC" id="1.3.99.41"/>
    </reaction>
    <physiologicalReaction direction="left-to-right" evidence="6">
        <dbReference type="Rhea" id="RHEA:52613"/>
    </physiologicalReaction>
</comment>
<dbReference type="PANTHER" id="PTHR42803">
    <property type="entry name" value="ACYL-COA DEHYDROGENASE"/>
    <property type="match status" value="1"/>
</dbReference>
<dbReference type="Pfam" id="PF02771">
    <property type="entry name" value="Acyl-CoA_dh_N"/>
    <property type="match status" value="1"/>
</dbReference>
<dbReference type="FunFam" id="2.40.110.10:FF:000031">
    <property type="entry name" value="Acyl-CoA dehydrogenase, putative"/>
    <property type="match status" value="1"/>
</dbReference>
<keyword evidence="3 10" id="KW-0285">Flavoprotein</keyword>
<dbReference type="InterPro" id="IPR037069">
    <property type="entry name" value="AcylCoA_DH/ox_N_sf"/>
</dbReference>
<dbReference type="InterPro" id="IPR013786">
    <property type="entry name" value="AcylCoA_DH/ox_N"/>
</dbReference>
<evidence type="ECO:0000259" key="13">
    <source>
        <dbReference type="Pfam" id="PF02771"/>
    </source>
</evidence>
<dbReference type="Pfam" id="PF02770">
    <property type="entry name" value="Acyl-CoA_dh_M"/>
    <property type="match status" value="1"/>
</dbReference>
<accession>A0A3M2I0U7</accession>
<dbReference type="PANTHER" id="PTHR42803:SF1">
    <property type="entry name" value="BROAD-SPECIFICITY LINEAR ACYL-COA DEHYDROGENASE FADE5"/>
    <property type="match status" value="1"/>
</dbReference>
<evidence type="ECO:0000256" key="6">
    <source>
        <dbReference type="ARBA" id="ARBA00051388"/>
    </source>
</evidence>
<evidence type="ECO:0000313" key="16">
    <source>
        <dbReference type="Proteomes" id="UP000275012"/>
    </source>
</evidence>
<evidence type="ECO:0000256" key="10">
    <source>
        <dbReference type="RuleBase" id="RU362125"/>
    </source>
</evidence>
<dbReference type="Gene3D" id="2.40.110.10">
    <property type="entry name" value="Butyryl-CoA Dehydrogenase, subunit A, domain 2"/>
    <property type="match status" value="1"/>
</dbReference>
<dbReference type="EC" id="1.3.99.41" evidence="8"/>
<evidence type="ECO:0000256" key="1">
    <source>
        <dbReference type="ARBA" id="ARBA00001974"/>
    </source>
</evidence>
<evidence type="ECO:0000256" key="9">
    <source>
        <dbReference type="ARBA" id="ARBA00069043"/>
    </source>
</evidence>
<dbReference type="AlphaFoldDB" id="A0A3M2I0U7"/>
<dbReference type="SUPFAM" id="SSF56645">
    <property type="entry name" value="Acyl-CoA dehydrogenase NM domain-like"/>
    <property type="match status" value="1"/>
</dbReference>
<evidence type="ECO:0000256" key="2">
    <source>
        <dbReference type="ARBA" id="ARBA00009347"/>
    </source>
</evidence>
<dbReference type="Pfam" id="PF00441">
    <property type="entry name" value="Acyl-CoA_dh_1"/>
    <property type="match status" value="1"/>
</dbReference>
<name>A0A3M2I0U7_9GAMM</name>
<dbReference type="InterPro" id="IPR025878">
    <property type="entry name" value="Acyl-CoA_dh-like_C_dom"/>
</dbReference>
<keyword evidence="5 10" id="KW-0560">Oxidoreductase</keyword>
<gene>
    <name evidence="15" type="ORF">EBB59_04670</name>
</gene>
<dbReference type="InterPro" id="IPR052166">
    <property type="entry name" value="Diverse_Acyl-CoA_DH"/>
</dbReference>
<keyword evidence="16" id="KW-1185">Reference proteome</keyword>
<feature type="domain" description="Acyl-CoA oxidase/dehydrogenase middle" evidence="12">
    <location>
        <begin position="163"/>
        <end position="271"/>
    </location>
</feature>
<sequence length="594" mass="63799">MSQYRAPLDDIRFDLFDVLKVESVFPRIGQPETNRELVDAVLEEGARFTGQVLAPLNAIGDQGCGFDKDSGNVTTPAGFAAAYAQFVEGGWPGLNSPAEFGGQGMPHVLGAAIKEMIDAANLAWGNFPLLSHGATEALLHHGTEWQREIFLKPLVEGRWTGTMCLTEPQAGSDLGLLRTRATPNDDGSHSLIGTKIFITAGEHDMAENIVHLVLARLPDAPAGSRGISLFVVPKFKVGKDGAMGERNAVRCGALEHKMGIHGSATCVMNFDGAEGWLVGEPHKGLMAMFTMMNTARLAVGLQGLGLADRAYQNALRYTRERLQMRALSGPKYPDKPADPIIVHPDVRRMLLTQKALVEGGRLLGYHAFLNVDIAGHGEDAAARAEADALVGFLTPIVKACLTEWGNECTSLALQCFGGHGYIAEHGMEQLARDARITTLYEGTTGIQALDLVGRKLLQLKGEGLRVFLKDAQAFIAQEAGNPALAEFLPALGEKLAEWQALSREIGQMASSNPDEIGGAACDYLFYSGYVALACWWAKAVAAADASTRPQAFKDAKRETARFYFARLLPRTLAHKAAIDSGVGNLMGLDADAFG</sequence>
<organism evidence="15 16">
    <name type="scientific">Solilutibacter pythonis</name>
    <dbReference type="NCBI Taxonomy" id="2483112"/>
    <lineage>
        <taxon>Bacteria</taxon>
        <taxon>Pseudomonadati</taxon>
        <taxon>Pseudomonadota</taxon>
        <taxon>Gammaproteobacteria</taxon>
        <taxon>Lysobacterales</taxon>
        <taxon>Lysobacteraceae</taxon>
        <taxon>Solilutibacter</taxon>
    </lineage>
</organism>
<dbReference type="RefSeq" id="WP_122100988.1">
    <property type="nucleotide sequence ID" value="NZ_RFLY01000005.1"/>
</dbReference>
<dbReference type="InterPro" id="IPR046373">
    <property type="entry name" value="Acyl-CoA_Oxase/DH_mid-dom_sf"/>
</dbReference>
<keyword evidence="4 10" id="KW-0274">FAD</keyword>
<dbReference type="EMBL" id="RFLY01000005">
    <property type="protein sequence ID" value="RMH93540.1"/>
    <property type="molecule type" value="Genomic_DNA"/>
</dbReference>
<dbReference type="InterPro" id="IPR006091">
    <property type="entry name" value="Acyl-CoA_Oxase/DH_mid-dom"/>
</dbReference>
<evidence type="ECO:0000256" key="7">
    <source>
        <dbReference type="ARBA" id="ARBA00058683"/>
    </source>
</evidence>
<proteinExistence type="inferred from homology"/>
<dbReference type="SUPFAM" id="SSF47203">
    <property type="entry name" value="Acyl-CoA dehydrogenase C-terminal domain-like"/>
    <property type="match status" value="1"/>
</dbReference>
<dbReference type="InterPro" id="IPR009075">
    <property type="entry name" value="AcylCo_DH/oxidase_C"/>
</dbReference>
<dbReference type="InterPro" id="IPR009100">
    <property type="entry name" value="AcylCoA_DH/oxidase_NM_dom_sf"/>
</dbReference>
<feature type="domain" description="Acyl-CoA dehydrogenase/oxidase N-terminal" evidence="13">
    <location>
        <begin position="82"/>
        <end position="157"/>
    </location>
</feature>
<evidence type="ECO:0000259" key="11">
    <source>
        <dbReference type="Pfam" id="PF00441"/>
    </source>
</evidence>
<evidence type="ECO:0000256" key="8">
    <source>
        <dbReference type="ARBA" id="ARBA00066694"/>
    </source>
</evidence>
<feature type="domain" description="Acyl-CoA dehydrogenase/oxidase C-terminal" evidence="11">
    <location>
        <begin position="283"/>
        <end position="451"/>
    </location>
</feature>
<dbReference type="Pfam" id="PF12806">
    <property type="entry name" value="Acyl-CoA_dh_C"/>
    <property type="match status" value="1"/>
</dbReference>
<evidence type="ECO:0000256" key="3">
    <source>
        <dbReference type="ARBA" id="ARBA00022630"/>
    </source>
</evidence>
<dbReference type="Gene3D" id="1.20.140.10">
    <property type="entry name" value="Butyryl-CoA Dehydrogenase, subunit A, domain 3"/>
    <property type="match status" value="1"/>
</dbReference>
<dbReference type="OrthoDB" id="9764895at2"/>
<dbReference type="GO" id="GO:0050660">
    <property type="term" value="F:flavin adenine dinucleotide binding"/>
    <property type="evidence" value="ECO:0007669"/>
    <property type="project" value="InterPro"/>
</dbReference>
<protein>
    <recommendedName>
        <fullName evidence="9">3-methylmercaptopropionyl-CoA dehydrogenase</fullName>
        <ecNumber evidence="8">1.3.99.41</ecNumber>
    </recommendedName>
</protein>
<comment type="cofactor">
    <cofactor evidence="1 10">
        <name>FAD</name>
        <dbReference type="ChEBI" id="CHEBI:57692"/>
    </cofactor>
</comment>
<comment type="function">
    <text evidence="7">Involved in the assimilation of dimethylsulphoniopropionate (DMSP), an important compound in the fixation of carbon in marine phytoplankton, by mediating the conversion of 3-(methylthio)propanoyl-CoA (MMPA-CoA) to 3-(methylthio)acryloyl-CoA (MTA-CoA).</text>
</comment>